<evidence type="ECO:0000256" key="1">
    <source>
        <dbReference type="ARBA" id="ARBA00004141"/>
    </source>
</evidence>
<dbReference type="Pfam" id="PF00520">
    <property type="entry name" value="Ion_trans"/>
    <property type="match status" value="1"/>
</dbReference>
<evidence type="ECO:0000256" key="6">
    <source>
        <dbReference type="ARBA" id="ARBA00022882"/>
    </source>
</evidence>
<evidence type="ECO:0000256" key="2">
    <source>
        <dbReference type="ARBA" id="ARBA00022448"/>
    </source>
</evidence>
<feature type="domain" description="Ion transport" evidence="12">
    <location>
        <begin position="24"/>
        <end position="249"/>
    </location>
</feature>
<dbReference type="Gene3D" id="1.10.287.70">
    <property type="match status" value="1"/>
</dbReference>
<evidence type="ECO:0000256" key="7">
    <source>
        <dbReference type="ARBA" id="ARBA00022958"/>
    </source>
</evidence>
<dbReference type="AlphaFoldDB" id="A0A3N6PDG7"/>
<comment type="subcellular location">
    <subcellularLocation>
        <location evidence="1">Membrane</location>
        <topology evidence="1">Multi-pass membrane protein</topology>
    </subcellularLocation>
</comment>
<dbReference type="Proteomes" id="UP000269154">
    <property type="component" value="Unassembled WGS sequence"/>
</dbReference>
<dbReference type="EMBL" id="RCBY01000058">
    <property type="protein sequence ID" value="RQH43726.1"/>
    <property type="molecule type" value="Genomic_DNA"/>
</dbReference>
<protein>
    <submittedName>
        <fullName evidence="13">Ion transporter</fullName>
    </submittedName>
</protein>
<evidence type="ECO:0000256" key="10">
    <source>
        <dbReference type="ARBA" id="ARBA00023136"/>
    </source>
</evidence>
<evidence type="ECO:0000313" key="13">
    <source>
        <dbReference type="EMBL" id="RQH43726.1"/>
    </source>
</evidence>
<keyword evidence="3" id="KW-0633">Potassium transport</keyword>
<evidence type="ECO:0000256" key="9">
    <source>
        <dbReference type="ARBA" id="ARBA00023065"/>
    </source>
</evidence>
<keyword evidence="10" id="KW-0472">Membrane</keyword>
<proteinExistence type="predicted"/>
<dbReference type="GO" id="GO:0005249">
    <property type="term" value="F:voltage-gated potassium channel activity"/>
    <property type="evidence" value="ECO:0007669"/>
    <property type="project" value="InterPro"/>
</dbReference>
<keyword evidence="14" id="KW-1185">Reference proteome</keyword>
<keyword evidence="4" id="KW-0812">Transmembrane</keyword>
<dbReference type="PANTHER" id="PTHR11537">
    <property type="entry name" value="VOLTAGE-GATED POTASSIUM CHANNEL"/>
    <property type="match status" value="1"/>
</dbReference>
<dbReference type="FunFam" id="1.10.287.70:FF:000028">
    <property type="entry name" value="potassium voltage-gated channel subfamily D member 3"/>
    <property type="match status" value="1"/>
</dbReference>
<keyword evidence="2" id="KW-0813">Transport</keyword>
<name>A0A3N6PDG7_9CYAN</name>
<dbReference type="SUPFAM" id="SSF81324">
    <property type="entry name" value="Voltage-gated potassium channels"/>
    <property type="match status" value="1"/>
</dbReference>
<sequence>MLDKIKRRIFQIIELDNPGDIYSKTFKICIITLIFLSILVVIISTVEEIYQPYQIWLDNFELISVIIFTIEYILRVWSSNVAPRYKHPVWGRIRFMVKPLAIIDLIAILPFYLPLFWPNLIFTRSFRLFRIFRLFKISRYSSTVKLFGKVIKSKQEEIVITLFIALVLLVTSASLIYFAENEAQPDNFPHIPAAMWWGIITLTTVGYGDVYPITPLGRFLGAIAALVGVGIFALPAGIVASGFTEEIEKKRASNQNKKSIICPHCGQKIDEE</sequence>
<dbReference type="RefSeq" id="WP_124154700.1">
    <property type="nucleotide sequence ID" value="NZ_CAWOLW010000534.1"/>
</dbReference>
<dbReference type="Gene3D" id="1.20.120.350">
    <property type="entry name" value="Voltage-gated potassium channels. Chain C"/>
    <property type="match status" value="1"/>
</dbReference>
<dbReference type="InterPro" id="IPR005821">
    <property type="entry name" value="Ion_trans_dom"/>
</dbReference>
<keyword evidence="6" id="KW-0851">Voltage-gated channel</keyword>
<evidence type="ECO:0000256" key="11">
    <source>
        <dbReference type="ARBA" id="ARBA00023303"/>
    </source>
</evidence>
<evidence type="ECO:0000256" key="5">
    <source>
        <dbReference type="ARBA" id="ARBA00022826"/>
    </source>
</evidence>
<keyword evidence="11" id="KW-0407">Ion channel</keyword>
<dbReference type="InterPro" id="IPR028325">
    <property type="entry name" value="VG_K_chnl"/>
</dbReference>
<evidence type="ECO:0000313" key="14">
    <source>
        <dbReference type="Proteomes" id="UP000269154"/>
    </source>
</evidence>
<dbReference type="GO" id="GO:0008076">
    <property type="term" value="C:voltage-gated potassium channel complex"/>
    <property type="evidence" value="ECO:0007669"/>
    <property type="project" value="InterPro"/>
</dbReference>
<keyword evidence="9" id="KW-0406">Ion transport</keyword>
<reference evidence="13 14" key="1">
    <citation type="journal article" date="2018" name="ACS Chem. Biol.">
        <title>Ketoreductase domain dysfunction expands chemodiversity: malyngamide biosynthesis in the cyanobacterium Okeania hirsuta.</title>
        <authorList>
            <person name="Moss N.A."/>
            <person name="Leao T."/>
            <person name="Rankin M."/>
            <person name="McCullough T.M."/>
            <person name="Qu P."/>
            <person name="Korobeynikov A."/>
            <person name="Smith J.L."/>
            <person name="Gerwick L."/>
            <person name="Gerwick W.H."/>
        </authorList>
    </citation>
    <scope>NUCLEOTIDE SEQUENCE [LARGE SCALE GENOMIC DNA]</scope>
    <source>
        <strain evidence="13 14">PAB10Feb10-1</strain>
    </source>
</reference>
<keyword evidence="5" id="KW-0631">Potassium channel</keyword>
<accession>A0A3N6PDG7</accession>
<organism evidence="13 14">
    <name type="scientific">Okeania hirsuta</name>
    <dbReference type="NCBI Taxonomy" id="1458930"/>
    <lineage>
        <taxon>Bacteria</taxon>
        <taxon>Bacillati</taxon>
        <taxon>Cyanobacteriota</taxon>
        <taxon>Cyanophyceae</taxon>
        <taxon>Oscillatoriophycideae</taxon>
        <taxon>Oscillatoriales</taxon>
        <taxon>Microcoleaceae</taxon>
        <taxon>Okeania</taxon>
    </lineage>
</organism>
<comment type="caution">
    <text evidence="13">The sequence shown here is derived from an EMBL/GenBank/DDBJ whole genome shotgun (WGS) entry which is preliminary data.</text>
</comment>
<dbReference type="PANTHER" id="PTHR11537:SF254">
    <property type="entry name" value="POTASSIUM VOLTAGE-GATED CHANNEL PROTEIN SHAB"/>
    <property type="match status" value="1"/>
</dbReference>
<evidence type="ECO:0000256" key="8">
    <source>
        <dbReference type="ARBA" id="ARBA00022989"/>
    </source>
</evidence>
<evidence type="ECO:0000256" key="4">
    <source>
        <dbReference type="ARBA" id="ARBA00022692"/>
    </source>
</evidence>
<evidence type="ECO:0000259" key="12">
    <source>
        <dbReference type="Pfam" id="PF00520"/>
    </source>
</evidence>
<keyword evidence="8" id="KW-1133">Transmembrane helix</keyword>
<gene>
    <name evidence="13" type="ORF">D5R40_12425</name>
</gene>
<dbReference type="OrthoDB" id="9810759at2"/>
<keyword evidence="7" id="KW-0630">Potassium</keyword>
<dbReference type="PRINTS" id="PR00169">
    <property type="entry name" value="KCHANNEL"/>
</dbReference>
<evidence type="ECO:0000256" key="3">
    <source>
        <dbReference type="ARBA" id="ARBA00022538"/>
    </source>
</evidence>
<dbReference type="GO" id="GO:0001508">
    <property type="term" value="P:action potential"/>
    <property type="evidence" value="ECO:0007669"/>
    <property type="project" value="TreeGrafter"/>
</dbReference>
<dbReference type="InterPro" id="IPR027359">
    <property type="entry name" value="Volt_channel_dom_sf"/>
</dbReference>